<evidence type="ECO:0000313" key="2">
    <source>
        <dbReference type="EMBL" id="QDL89396.1"/>
    </source>
</evidence>
<geneLocation type="plasmid" evidence="2">
    <name>pTL50</name>
</geneLocation>
<dbReference type="PROSITE" id="PS50943">
    <property type="entry name" value="HTH_CROC1"/>
    <property type="match status" value="1"/>
</dbReference>
<feature type="domain" description="HTH cro/C1-type" evidence="1">
    <location>
        <begin position="10"/>
        <end position="64"/>
    </location>
</feature>
<keyword evidence="2" id="KW-0614">Plasmid</keyword>
<dbReference type="NCBIfam" id="NF010465">
    <property type="entry name" value="PRK13890.1"/>
    <property type="match status" value="1"/>
</dbReference>
<gene>
    <name evidence="2" type="primary">trbA</name>
    <name evidence="2" type="ORF">pTL50_00044</name>
</gene>
<dbReference type="GO" id="GO:0003677">
    <property type="term" value="F:DNA binding"/>
    <property type="evidence" value="ECO:0007669"/>
    <property type="project" value="InterPro"/>
</dbReference>
<accession>A0A515HIZ1</accession>
<dbReference type="EMBL" id="MH392238">
    <property type="protein sequence ID" value="QDL89396.1"/>
    <property type="molecule type" value="Genomic_DNA"/>
</dbReference>
<reference evidence="2" key="1">
    <citation type="submission" date="2018-05" db="EMBL/GenBank/DDBJ databases">
        <title>Plant species dependent abundance and diversity of IncP-1 plasmids in the rhizosphere - sequence analysis provides new insights into the role as efficient and dynamic means for rapid bacterial adaptation.</title>
        <authorList>
            <person name="Nour E."/>
            <person name="Shintani M."/>
            <person name="Elsayed T."/>
            <person name="Blau K."/>
            <person name="Jechalke S."/>
            <person name="Sproeer C."/>
            <person name="Bunk B."/>
            <person name="Overmann J."/>
            <person name="Smalla K."/>
        </authorList>
    </citation>
    <scope>NUCLEOTIDE SEQUENCE</scope>
    <source>
        <plasmid evidence="2">pTL50</plasmid>
    </source>
</reference>
<name>A0A515HIZ1_9ZZZZ</name>
<proteinExistence type="predicted"/>
<sequence length="124" mass="13556">MYKVIFFTNVLRILDERGMTKNELSERSGVSISFLSDLTTGKANPSLKVMEAIASALETPLPLLLESTDLDKHTLDALAGGKAPSSLPAGYERVSAVLPEHRAFVVKKWGEETRKKLGGRNAKK</sequence>
<protein>
    <submittedName>
        <fullName evidence="2">TrbA</fullName>
    </submittedName>
</protein>
<dbReference type="CDD" id="cd00093">
    <property type="entry name" value="HTH_XRE"/>
    <property type="match status" value="1"/>
</dbReference>
<organism evidence="2">
    <name type="scientific">Sym plasmid</name>
    <dbReference type="NCBI Taxonomy" id="28430"/>
    <lineage>
        <taxon>other sequences</taxon>
        <taxon>plasmids</taxon>
    </lineage>
</organism>
<dbReference type="InterPro" id="IPR010982">
    <property type="entry name" value="Lambda_DNA-bd_dom_sf"/>
</dbReference>
<dbReference type="AlphaFoldDB" id="A0A515HIZ1"/>
<dbReference type="Gene3D" id="1.10.260.40">
    <property type="entry name" value="lambda repressor-like DNA-binding domains"/>
    <property type="match status" value="1"/>
</dbReference>
<dbReference type="SMART" id="SM00530">
    <property type="entry name" value="HTH_XRE"/>
    <property type="match status" value="1"/>
</dbReference>
<dbReference type="InterPro" id="IPR001387">
    <property type="entry name" value="Cro/C1-type_HTH"/>
</dbReference>
<dbReference type="Pfam" id="PF01381">
    <property type="entry name" value="HTH_3"/>
    <property type="match status" value="1"/>
</dbReference>
<evidence type="ECO:0000259" key="1">
    <source>
        <dbReference type="PROSITE" id="PS50943"/>
    </source>
</evidence>
<dbReference type="SUPFAM" id="SSF47413">
    <property type="entry name" value="lambda repressor-like DNA-binding domains"/>
    <property type="match status" value="1"/>
</dbReference>